<name>A0A401SLU0_CHIPU</name>
<gene>
    <name evidence="11" type="ORF">chiPu_0009806</name>
</gene>
<dbReference type="SUPFAM" id="SSF90123">
    <property type="entry name" value="ABC transporter transmembrane region"/>
    <property type="match status" value="1"/>
</dbReference>
<dbReference type="OMA" id="VQRMPLQ"/>
<dbReference type="InterPro" id="IPR036640">
    <property type="entry name" value="ABC1_TM_sf"/>
</dbReference>
<dbReference type="STRING" id="137246.A0A401SLU0"/>
<dbReference type="Gene3D" id="3.40.50.300">
    <property type="entry name" value="P-loop containing nucleotide triphosphate hydrolases"/>
    <property type="match status" value="1"/>
</dbReference>
<dbReference type="GO" id="GO:0015421">
    <property type="term" value="F:ABC-type oligopeptide transporter activity"/>
    <property type="evidence" value="ECO:0007669"/>
    <property type="project" value="TreeGrafter"/>
</dbReference>
<dbReference type="FunFam" id="1.20.1560.10:FF:000058">
    <property type="entry name" value="ABC transporter B family member 25"/>
    <property type="match status" value="1"/>
</dbReference>
<keyword evidence="4" id="KW-0547">Nucleotide-binding</keyword>
<dbReference type="AlphaFoldDB" id="A0A401SLU0"/>
<evidence type="ECO:0000256" key="3">
    <source>
        <dbReference type="ARBA" id="ARBA00022692"/>
    </source>
</evidence>
<dbReference type="PANTHER" id="PTHR43394">
    <property type="entry name" value="ATP-DEPENDENT PERMEASE MDL1, MITOCHONDRIAL"/>
    <property type="match status" value="1"/>
</dbReference>
<evidence type="ECO:0000259" key="9">
    <source>
        <dbReference type="PROSITE" id="PS50893"/>
    </source>
</evidence>
<accession>A0A401SLU0</accession>
<evidence type="ECO:0000256" key="7">
    <source>
        <dbReference type="ARBA" id="ARBA00023136"/>
    </source>
</evidence>
<keyword evidence="12" id="KW-1185">Reference proteome</keyword>
<comment type="subcellular location">
    <subcellularLocation>
        <location evidence="1">Mitochondrion inner membrane</location>
        <topology evidence="1">Multi-pass membrane protein</topology>
    </subcellularLocation>
</comment>
<proteinExistence type="predicted"/>
<dbReference type="CDD" id="cd18780">
    <property type="entry name" value="ABC_6TM_AtABCB27_like"/>
    <property type="match status" value="1"/>
</dbReference>
<evidence type="ECO:0000256" key="4">
    <source>
        <dbReference type="ARBA" id="ARBA00022741"/>
    </source>
</evidence>
<dbReference type="InterPro" id="IPR003439">
    <property type="entry name" value="ABC_transporter-like_ATP-bd"/>
</dbReference>
<dbReference type="InterPro" id="IPR027417">
    <property type="entry name" value="P-loop_NTPase"/>
</dbReference>
<dbReference type="GO" id="GO:0016887">
    <property type="term" value="F:ATP hydrolysis activity"/>
    <property type="evidence" value="ECO:0007669"/>
    <property type="project" value="InterPro"/>
</dbReference>
<keyword evidence="5" id="KW-0067">ATP-binding</keyword>
<dbReference type="SMART" id="SM00382">
    <property type="entry name" value="AAA"/>
    <property type="match status" value="1"/>
</dbReference>
<evidence type="ECO:0000256" key="2">
    <source>
        <dbReference type="ARBA" id="ARBA00022448"/>
    </source>
</evidence>
<feature type="transmembrane region" description="Helical" evidence="8">
    <location>
        <begin position="16"/>
        <end position="38"/>
    </location>
</feature>
<dbReference type="InterPro" id="IPR017871">
    <property type="entry name" value="ABC_transporter-like_CS"/>
</dbReference>
<dbReference type="InterPro" id="IPR003593">
    <property type="entry name" value="AAA+_ATPase"/>
</dbReference>
<organism evidence="11 12">
    <name type="scientific">Chiloscyllium punctatum</name>
    <name type="common">Brownbanded bambooshark</name>
    <name type="synonym">Hemiscyllium punctatum</name>
    <dbReference type="NCBI Taxonomy" id="137246"/>
    <lineage>
        <taxon>Eukaryota</taxon>
        <taxon>Metazoa</taxon>
        <taxon>Chordata</taxon>
        <taxon>Craniata</taxon>
        <taxon>Vertebrata</taxon>
        <taxon>Chondrichthyes</taxon>
        <taxon>Elasmobranchii</taxon>
        <taxon>Galeomorphii</taxon>
        <taxon>Galeoidea</taxon>
        <taxon>Orectolobiformes</taxon>
        <taxon>Hemiscylliidae</taxon>
        <taxon>Chiloscyllium</taxon>
    </lineage>
</organism>
<feature type="transmembrane region" description="Helical" evidence="8">
    <location>
        <begin position="138"/>
        <end position="161"/>
    </location>
</feature>
<dbReference type="PROSITE" id="PS00211">
    <property type="entry name" value="ABC_TRANSPORTER_1"/>
    <property type="match status" value="1"/>
</dbReference>
<comment type="caution">
    <text evidence="11">The sequence shown here is derived from an EMBL/GenBank/DDBJ whole genome shotgun (WGS) entry which is preliminary data.</text>
</comment>
<protein>
    <recommendedName>
        <fullName evidence="13">ABC transmembrane type-1 domain-containing protein</fullName>
    </recommendedName>
</protein>
<reference evidence="11 12" key="1">
    <citation type="journal article" date="2018" name="Nat. Ecol. Evol.">
        <title>Shark genomes provide insights into elasmobranch evolution and the origin of vertebrates.</title>
        <authorList>
            <person name="Hara Y"/>
            <person name="Yamaguchi K"/>
            <person name="Onimaru K"/>
            <person name="Kadota M"/>
            <person name="Koyanagi M"/>
            <person name="Keeley SD"/>
            <person name="Tatsumi K"/>
            <person name="Tanaka K"/>
            <person name="Motone F"/>
            <person name="Kageyama Y"/>
            <person name="Nozu R"/>
            <person name="Adachi N"/>
            <person name="Nishimura O"/>
            <person name="Nakagawa R"/>
            <person name="Tanegashima C"/>
            <person name="Kiyatake I"/>
            <person name="Matsumoto R"/>
            <person name="Murakumo K"/>
            <person name="Nishida K"/>
            <person name="Terakita A"/>
            <person name="Kuratani S"/>
            <person name="Sato K"/>
            <person name="Hyodo S Kuraku.S."/>
        </authorList>
    </citation>
    <scope>NUCLEOTIDE SEQUENCE [LARGE SCALE GENOMIC DNA]</scope>
</reference>
<dbReference type="PROSITE" id="PS50893">
    <property type="entry name" value="ABC_TRANSPORTER_2"/>
    <property type="match status" value="1"/>
</dbReference>
<dbReference type="CDD" id="cd03249">
    <property type="entry name" value="ABC_MTABC3_MDL1_MDL2"/>
    <property type="match status" value="1"/>
</dbReference>
<evidence type="ECO:0000256" key="5">
    <source>
        <dbReference type="ARBA" id="ARBA00022840"/>
    </source>
</evidence>
<dbReference type="OrthoDB" id="6500128at2759"/>
<feature type="transmembrane region" description="Helical" evidence="8">
    <location>
        <begin position="339"/>
        <end position="358"/>
    </location>
</feature>
<feature type="transmembrane region" description="Helical" evidence="8">
    <location>
        <begin position="453"/>
        <end position="476"/>
    </location>
</feature>
<dbReference type="InterPro" id="IPR011527">
    <property type="entry name" value="ABC1_TM_dom"/>
</dbReference>
<feature type="transmembrane region" description="Helical" evidence="8">
    <location>
        <begin position="99"/>
        <end position="118"/>
    </location>
</feature>
<feature type="transmembrane region" description="Helical" evidence="8">
    <location>
        <begin position="421"/>
        <end position="441"/>
    </location>
</feature>
<evidence type="ECO:0000256" key="6">
    <source>
        <dbReference type="ARBA" id="ARBA00022989"/>
    </source>
</evidence>
<evidence type="ECO:0000256" key="1">
    <source>
        <dbReference type="ARBA" id="ARBA00004448"/>
    </source>
</evidence>
<evidence type="ECO:0000259" key="10">
    <source>
        <dbReference type="PROSITE" id="PS50929"/>
    </source>
</evidence>
<dbReference type="Gene3D" id="1.20.1560.10">
    <property type="entry name" value="ABC transporter type 1, transmembrane domain"/>
    <property type="match status" value="1"/>
</dbReference>
<dbReference type="PANTHER" id="PTHR43394:SF1">
    <property type="entry name" value="ATP-BINDING CASSETTE SUB-FAMILY B MEMBER 10, MITOCHONDRIAL"/>
    <property type="match status" value="1"/>
</dbReference>
<evidence type="ECO:0000313" key="12">
    <source>
        <dbReference type="Proteomes" id="UP000287033"/>
    </source>
</evidence>
<feature type="domain" description="ABC transporter" evidence="9">
    <location>
        <begin position="518"/>
        <end position="753"/>
    </location>
</feature>
<keyword evidence="2" id="KW-0813">Transport</keyword>
<dbReference type="Pfam" id="PF00664">
    <property type="entry name" value="ABC_membrane"/>
    <property type="match status" value="1"/>
</dbReference>
<evidence type="ECO:0008006" key="13">
    <source>
        <dbReference type="Google" id="ProtNLM"/>
    </source>
</evidence>
<dbReference type="SUPFAM" id="SSF52540">
    <property type="entry name" value="P-loop containing nucleoside triphosphate hydrolases"/>
    <property type="match status" value="1"/>
</dbReference>
<keyword evidence="6 8" id="KW-1133">Transmembrane helix</keyword>
<dbReference type="GO" id="GO:0090374">
    <property type="term" value="P:oligopeptide export from mitochondrion"/>
    <property type="evidence" value="ECO:0007669"/>
    <property type="project" value="TreeGrafter"/>
</dbReference>
<keyword evidence="7 8" id="KW-0472">Membrane</keyword>
<evidence type="ECO:0000256" key="8">
    <source>
        <dbReference type="SAM" id="Phobius"/>
    </source>
</evidence>
<dbReference type="EMBL" id="BEZZ01000357">
    <property type="protein sequence ID" value="GCC31349.1"/>
    <property type="molecule type" value="Genomic_DNA"/>
</dbReference>
<feature type="transmembrane region" description="Helical" evidence="8">
    <location>
        <begin position="240"/>
        <end position="263"/>
    </location>
</feature>
<dbReference type="Pfam" id="PF00005">
    <property type="entry name" value="ABC_tran"/>
    <property type="match status" value="1"/>
</dbReference>
<dbReference type="FunFam" id="3.40.50.300:FF:000403">
    <property type="entry name" value="ATP-binding cassette sub-family B member 8, mitochondrial"/>
    <property type="match status" value="1"/>
</dbReference>
<dbReference type="Proteomes" id="UP000287033">
    <property type="component" value="Unassembled WGS sequence"/>
</dbReference>
<dbReference type="GO" id="GO:0005524">
    <property type="term" value="F:ATP binding"/>
    <property type="evidence" value="ECO:0007669"/>
    <property type="project" value="UniProtKB-KW"/>
</dbReference>
<dbReference type="PROSITE" id="PS50929">
    <property type="entry name" value="ABC_TM1F"/>
    <property type="match status" value="1"/>
</dbReference>
<feature type="transmembrane region" description="Helical" evidence="8">
    <location>
        <begin position="58"/>
        <end position="78"/>
    </location>
</feature>
<feature type="transmembrane region" description="Helical" evidence="8">
    <location>
        <begin position="196"/>
        <end position="220"/>
    </location>
</feature>
<evidence type="ECO:0000313" key="11">
    <source>
        <dbReference type="EMBL" id="GCC31349.1"/>
    </source>
</evidence>
<sequence length="949" mass="106261">MAQDSIYYYRLPAVRFIPLVNVILFVDGISTIILWILGGRSHYLENDVLKWCFWRSTFDLAAFCTMKTCILIVIYLTMESIALKQIDDLNNFNLKRKRELLHLISFLISGLWVAYTMAKGITILITQSYKEMHLTFKIVCISTLVFSLIEFPFCVFCNRFLRRLQIFRIVHSIDEETEKKNKADLKRLFSLAKDEILLCVGGMLALVVSCLSQIVAPFFFGKVIDTVMESMEDLDRMILILFGIYVGGAACSFIRAYLFVLAGHRLVARLRKRLFACILKQEIAFFDENRTGELMNRLSSDTQIIQSTLTVNLSMLLRYTFQIIGSIVLMFVVSPALTGVLLASIPVVAIGGVLYGEFVKRLRKRFQDELAAVGATAEETISNIRTVRTFCSEKKSEEQYDKGIDKRYLIGKKLALAEGSFNGLVLTISQGAIVLVLWYGAKLVYDGRHGKSGISFGTLASFMVYSINVAMAFGMLASVYGDFMQAVGASIRIFELLDRKPKIPHVGGNRFASLEGRLEFQKVSFAYPTRQASQVLKEVNFAVESGHMVALVGPSGGGKSTIVNLIERFYDPDSGRILLGGYDLQSLDPQWFRQKISTVSQEPTLFATSIKNNITYGKEVNIEEVVDAARKANAHDFIVSFENGYDTIVGERGIRLSGGQKQRIAIARALVMDPVLLLLDEATSALDAESEHLVQEAIDRVMQERTVLVIAHRLSTVRNASKVIVVDHGRIVECGTHNSLLEKGGIYKKLVFHQLTAGSIEFGVPPSTPPPSPRFCHPLRHRQREVHATGAWALQEAGSKTKQHPVKCPGNGRDCSHFEEPPAVHGIVERFAGDLLPALLNPPGVHFVGHRIPVQIPPKVAKQQGPARRCQQWLSRPQELVSVHCHKNSVLPSTEWNICAKGLSELQMAKGLSWWYQLQGDDPTNLQTDLQNSDSNRMEMLCRVQREQL</sequence>
<keyword evidence="3 8" id="KW-0812">Transmembrane</keyword>
<dbReference type="GO" id="GO:0005743">
    <property type="term" value="C:mitochondrial inner membrane"/>
    <property type="evidence" value="ECO:0007669"/>
    <property type="project" value="UniProtKB-SubCell"/>
</dbReference>
<feature type="domain" description="ABC transmembrane type-1" evidence="10">
    <location>
        <begin position="200"/>
        <end position="485"/>
    </location>
</feature>
<dbReference type="InterPro" id="IPR039421">
    <property type="entry name" value="Type_1_exporter"/>
</dbReference>